<name>A0A9P5N5B5_9AGAM</name>
<keyword evidence="3" id="KW-1185">Reference proteome</keyword>
<evidence type="ECO:0000256" key="1">
    <source>
        <dbReference type="SAM" id="Phobius"/>
    </source>
</evidence>
<organism evidence="2 3">
    <name type="scientific">Russula ochroleuca</name>
    <dbReference type="NCBI Taxonomy" id="152965"/>
    <lineage>
        <taxon>Eukaryota</taxon>
        <taxon>Fungi</taxon>
        <taxon>Dikarya</taxon>
        <taxon>Basidiomycota</taxon>
        <taxon>Agaricomycotina</taxon>
        <taxon>Agaricomycetes</taxon>
        <taxon>Russulales</taxon>
        <taxon>Russulaceae</taxon>
        <taxon>Russula</taxon>
    </lineage>
</organism>
<sequence>LLGVVWNWFLYGVLVVQFYVYSYNFVRDSRRIKLLGHENSSLHHLLHPDEDFVVYSIFFLETVQTVLSGADLYYWFAASPTVAAEEGVIFVAPFASFFDLQILGSVVALTVQLFFVYRIRVLSRLNEKPSQWLCIIICLVTLSPKSSKRTFSSFQ</sequence>
<keyword evidence="1" id="KW-0812">Transmembrane</keyword>
<feature type="non-terminal residue" evidence="2">
    <location>
        <position position="1"/>
    </location>
</feature>
<dbReference type="AlphaFoldDB" id="A0A9P5N5B5"/>
<reference evidence="2" key="1">
    <citation type="submission" date="2019-10" db="EMBL/GenBank/DDBJ databases">
        <authorList>
            <consortium name="DOE Joint Genome Institute"/>
            <person name="Kuo A."/>
            <person name="Miyauchi S."/>
            <person name="Kiss E."/>
            <person name="Drula E."/>
            <person name="Kohler A."/>
            <person name="Sanchez-Garcia M."/>
            <person name="Andreopoulos B."/>
            <person name="Barry K.W."/>
            <person name="Bonito G."/>
            <person name="Buee M."/>
            <person name="Carver A."/>
            <person name="Chen C."/>
            <person name="Cichocki N."/>
            <person name="Clum A."/>
            <person name="Culley D."/>
            <person name="Crous P.W."/>
            <person name="Fauchery L."/>
            <person name="Girlanda M."/>
            <person name="Hayes R."/>
            <person name="Keri Z."/>
            <person name="LaButti K."/>
            <person name="Lipzen A."/>
            <person name="Lombard V."/>
            <person name="Magnuson J."/>
            <person name="Maillard F."/>
            <person name="Morin E."/>
            <person name="Murat C."/>
            <person name="Nolan M."/>
            <person name="Ohm R."/>
            <person name="Pangilinan J."/>
            <person name="Pereira M."/>
            <person name="Perotto S."/>
            <person name="Peter M."/>
            <person name="Riley R."/>
            <person name="Sitrit Y."/>
            <person name="Stielow B."/>
            <person name="Szollosi G."/>
            <person name="Zifcakova L."/>
            <person name="Stursova M."/>
            <person name="Spatafora J.W."/>
            <person name="Tedersoo L."/>
            <person name="Vaario L.-M."/>
            <person name="Yamada A."/>
            <person name="Yan M."/>
            <person name="Wang P."/>
            <person name="Xu J."/>
            <person name="Bruns T."/>
            <person name="Baldrian P."/>
            <person name="Vilgalys R."/>
            <person name="Henrissat B."/>
            <person name="Grigoriev I.V."/>
            <person name="Hibbett D."/>
            <person name="Nagy L.G."/>
            <person name="Martin F.M."/>
        </authorList>
    </citation>
    <scope>NUCLEOTIDE SEQUENCE</scope>
    <source>
        <strain evidence="2">Prilba</strain>
    </source>
</reference>
<keyword evidence="1" id="KW-0472">Membrane</keyword>
<comment type="caution">
    <text evidence="2">The sequence shown here is derived from an EMBL/GenBank/DDBJ whole genome shotgun (WGS) entry which is preliminary data.</text>
</comment>
<reference evidence="2" key="2">
    <citation type="journal article" date="2020" name="Nat. Commun.">
        <title>Large-scale genome sequencing of mycorrhizal fungi provides insights into the early evolution of symbiotic traits.</title>
        <authorList>
            <person name="Miyauchi S."/>
            <person name="Kiss E."/>
            <person name="Kuo A."/>
            <person name="Drula E."/>
            <person name="Kohler A."/>
            <person name="Sanchez-Garcia M."/>
            <person name="Morin E."/>
            <person name="Andreopoulos B."/>
            <person name="Barry K.W."/>
            <person name="Bonito G."/>
            <person name="Buee M."/>
            <person name="Carver A."/>
            <person name="Chen C."/>
            <person name="Cichocki N."/>
            <person name="Clum A."/>
            <person name="Culley D."/>
            <person name="Crous P.W."/>
            <person name="Fauchery L."/>
            <person name="Girlanda M."/>
            <person name="Hayes R.D."/>
            <person name="Keri Z."/>
            <person name="LaButti K."/>
            <person name="Lipzen A."/>
            <person name="Lombard V."/>
            <person name="Magnuson J."/>
            <person name="Maillard F."/>
            <person name="Murat C."/>
            <person name="Nolan M."/>
            <person name="Ohm R.A."/>
            <person name="Pangilinan J."/>
            <person name="Pereira M.F."/>
            <person name="Perotto S."/>
            <person name="Peter M."/>
            <person name="Pfister S."/>
            <person name="Riley R."/>
            <person name="Sitrit Y."/>
            <person name="Stielow J.B."/>
            <person name="Szollosi G."/>
            <person name="Zifcakova L."/>
            <person name="Stursova M."/>
            <person name="Spatafora J.W."/>
            <person name="Tedersoo L."/>
            <person name="Vaario L.M."/>
            <person name="Yamada A."/>
            <person name="Yan M."/>
            <person name="Wang P."/>
            <person name="Xu J."/>
            <person name="Bruns T."/>
            <person name="Baldrian P."/>
            <person name="Vilgalys R."/>
            <person name="Dunand C."/>
            <person name="Henrissat B."/>
            <person name="Grigoriev I.V."/>
            <person name="Hibbett D."/>
            <person name="Nagy L.G."/>
            <person name="Martin F.M."/>
        </authorList>
    </citation>
    <scope>NUCLEOTIDE SEQUENCE</scope>
    <source>
        <strain evidence="2">Prilba</strain>
    </source>
</reference>
<keyword evidence="1" id="KW-1133">Transmembrane helix</keyword>
<dbReference type="Proteomes" id="UP000759537">
    <property type="component" value="Unassembled WGS sequence"/>
</dbReference>
<feature type="transmembrane region" description="Helical" evidence="1">
    <location>
        <begin position="6"/>
        <end position="26"/>
    </location>
</feature>
<accession>A0A9P5N5B5</accession>
<evidence type="ECO:0000313" key="3">
    <source>
        <dbReference type="Proteomes" id="UP000759537"/>
    </source>
</evidence>
<gene>
    <name evidence="2" type="ORF">DFH94DRAFT_621120</name>
</gene>
<feature type="transmembrane region" description="Helical" evidence="1">
    <location>
        <begin position="52"/>
        <end position="76"/>
    </location>
</feature>
<protein>
    <submittedName>
        <fullName evidence="2">Uncharacterized protein</fullName>
    </submittedName>
</protein>
<evidence type="ECO:0000313" key="2">
    <source>
        <dbReference type="EMBL" id="KAF8486827.1"/>
    </source>
</evidence>
<dbReference type="EMBL" id="WHVB01000001">
    <property type="protein sequence ID" value="KAF8486827.1"/>
    <property type="molecule type" value="Genomic_DNA"/>
</dbReference>
<dbReference type="OrthoDB" id="2953893at2759"/>
<feature type="transmembrane region" description="Helical" evidence="1">
    <location>
        <begin position="88"/>
        <end position="117"/>
    </location>
</feature>
<proteinExistence type="predicted"/>